<dbReference type="SUPFAM" id="SSF56281">
    <property type="entry name" value="Metallo-hydrolase/oxidoreductase"/>
    <property type="match status" value="1"/>
</dbReference>
<accession>A0A239K6J8</accession>
<sequence>MKFERIPLDYPCGPAPEPGASREIAPGVHWLRMPLPLSLDHINLWAVEDGDGWALFDTGMHTPASLDAWRALLGPGGALGGRRPTRLFVTHMHPDHVGLAGWLTREYGCELRMTFGEYMNCRVLAADSGREAPPEGIRFYRRAGWDDAAIAHYRARFGGFGKFIWPLPESYRRLRDGERIRIGGHDWRVVVGSGHSPEHASFHCPDLRLLVAGDQVLPRISPNVSVFPTEPEADPLGQWLESLAKVRREVPDDVLVLPAHNEPFQPLHARLAHLERGHQRALERLQELLAEGPKRAIDLFGALFARRIDQDLLALATGECLANLNYLVQRGRVAASEDAQGVAWYRLA</sequence>
<reference evidence="3 4" key="2">
    <citation type="submission" date="2017-06" db="EMBL/GenBank/DDBJ databases">
        <authorList>
            <person name="Varghese N."/>
            <person name="Submissions S."/>
        </authorList>
    </citation>
    <scope>NUCLEOTIDE SEQUENCE [LARGE SCALE GENOMIC DNA]</scope>
    <source>
        <strain evidence="3 4">RLD-1</strain>
    </source>
</reference>
<evidence type="ECO:0000259" key="1">
    <source>
        <dbReference type="SMART" id="SM00849"/>
    </source>
</evidence>
<evidence type="ECO:0000313" key="5">
    <source>
        <dbReference type="Proteomes" id="UP000199693"/>
    </source>
</evidence>
<name>A0A239K6J8_9PSED</name>
<dbReference type="InterPro" id="IPR050662">
    <property type="entry name" value="Sec-metab_biosynth-thioest"/>
</dbReference>
<dbReference type="Gene3D" id="3.60.15.10">
    <property type="entry name" value="Ribonuclease Z/Hydroxyacylglutathione hydrolase-like"/>
    <property type="match status" value="1"/>
</dbReference>
<organism evidence="2 5">
    <name type="scientific">Pseudomonas delhiensis</name>
    <dbReference type="NCBI Taxonomy" id="366289"/>
    <lineage>
        <taxon>Bacteria</taxon>
        <taxon>Pseudomonadati</taxon>
        <taxon>Pseudomonadota</taxon>
        <taxon>Gammaproteobacteria</taxon>
        <taxon>Pseudomonadales</taxon>
        <taxon>Pseudomonadaceae</taxon>
        <taxon>Pseudomonas</taxon>
    </lineage>
</organism>
<evidence type="ECO:0000313" key="3">
    <source>
        <dbReference type="EMBL" id="SNT13239.1"/>
    </source>
</evidence>
<proteinExistence type="predicted"/>
<protein>
    <submittedName>
        <fullName evidence="2">Glyoxylase, beta-lactamase superfamily II</fullName>
    </submittedName>
</protein>
<dbReference type="EMBL" id="FNEC01000011">
    <property type="protein sequence ID" value="SDJ02117.1"/>
    <property type="molecule type" value="Genomic_DNA"/>
</dbReference>
<evidence type="ECO:0000313" key="4">
    <source>
        <dbReference type="Proteomes" id="UP000198309"/>
    </source>
</evidence>
<dbReference type="Proteomes" id="UP000198309">
    <property type="component" value="Unassembled WGS sequence"/>
</dbReference>
<dbReference type="PANTHER" id="PTHR23131:SF4">
    <property type="entry name" value="METALLO-BETA-LACTAMASE SUPERFAMILY POTEIN"/>
    <property type="match status" value="1"/>
</dbReference>
<keyword evidence="4" id="KW-1185">Reference proteome</keyword>
<dbReference type="SMART" id="SM00849">
    <property type="entry name" value="Lactamase_B"/>
    <property type="match status" value="1"/>
</dbReference>
<dbReference type="Pfam" id="PF00753">
    <property type="entry name" value="Lactamase_B"/>
    <property type="match status" value="1"/>
</dbReference>
<dbReference type="AlphaFoldDB" id="A0A239K6J8"/>
<dbReference type="InterPro" id="IPR001279">
    <property type="entry name" value="Metallo-B-lactamas"/>
</dbReference>
<dbReference type="EMBL" id="FZPC01000014">
    <property type="protein sequence ID" value="SNT13239.1"/>
    <property type="molecule type" value="Genomic_DNA"/>
</dbReference>
<feature type="domain" description="Metallo-beta-lactamase" evidence="1">
    <location>
        <begin position="41"/>
        <end position="260"/>
    </location>
</feature>
<dbReference type="Proteomes" id="UP000199693">
    <property type="component" value="Unassembled WGS sequence"/>
</dbReference>
<dbReference type="InterPro" id="IPR048933">
    <property type="entry name" value="B_lactamase-like_C"/>
</dbReference>
<dbReference type="Gene3D" id="1.10.10.10">
    <property type="entry name" value="Winged helix-like DNA-binding domain superfamily/Winged helix DNA-binding domain"/>
    <property type="match status" value="1"/>
</dbReference>
<dbReference type="Pfam" id="PF21221">
    <property type="entry name" value="B_lactamase-like_C"/>
    <property type="match status" value="1"/>
</dbReference>
<evidence type="ECO:0000313" key="2">
    <source>
        <dbReference type="EMBL" id="SDJ02117.1"/>
    </source>
</evidence>
<reference evidence="2 5" key="1">
    <citation type="submission" date="2016-10" db="EMBL/GenBank/DDBJ databases">
        <authorList>
            <person name="de Groot N.N."/>
        </authorList>
    </citation>
    <scope>NUCLEOTIDE SEQUENCE [LARGE SCALE GENOMIC DNA]</scope>
    <source>
        <strain evidence="2 5">CCM 7361</strain>
    </source>
</reference>
<dbReference type="InterPro" id="IPR036866">
    <property type="entry name" value="RibonucZ/Hydroxyglut_hydro"/>
</dbReference>
<dbReference type="RefSeq" id="WP_089392186.1">
    <property type="nucleotide sequence ID" value="NZ_FNEC01000011.1"/>
</dbReference>
<dbReference type="InterPro" id="IPR036388">
    <property type="entry name" value="WH-like_DNA-bd_sf"/>
</dbReference>
<gene>
    <name evidence="2" type="ORF">SAMN05216189_1011128</name>
    <name evidence="3" type="ORF">SAMN06295949_114128</name>
</gene>
<dbReference type="PANTHER" id="PTHR23131">
    <property type="entry name" value="ENDORIBONUCLEASE LACTB2"/>
    <property type="match status" value="1"/>
</dbReference>